<dbReference type="GO" id="GO:0005886">
    <property type="term" value="C:plasma membrane"/>
    <property type="evidence" value="ECO:0007669"/>
    <property type="project" value="UniProtKB-SubCell"/>
</dbReference>
<comment type="similarity">
    <text evidence="1">Belongs to the UPF0161 family.</text>
</comment>
<keyword evidence="2" id="KW-1133">Transmembrane helix</keyword>
<keyword evidence="2" id="KW-0812">Transmembrane</keyword>
<evidence type="ECO:0000256" key="2">
    <source>
        <dbReference type="SAM" id="Phobius"/>
    </source>
</evidence>
<keyword evidence="1 2" id="KW-0472">Membrane</keyword>
<dbReference type="PANTHER" id="PTHR33383:SF1">
    <property type="entry name" value="MEMBRANE PROTEIN INSERTION EFFICIENCY FACTOR-RELATED"/>
    <property type="match status" value="1"/>
</dbReference>
<evidence type="ECO:0000313" key="4">
    <source>
        <dbReference type="Proteomes" id="UP001217476"/>
    </source>
</evidence>
<dbReference type="PANTHER" id="PTHR33383">
    <property type="entry name" value="MEMBRANE PROTEIN INSERTION EFFICIENCY FACTOR-RELATED"/>
    <property type="match status" value="1"/>
</dbReference>
<protein>
    <recommendedName>
        <fullName evidence="1">Putative membrane protein insertion efficiency factor</fullName>
    </recommendedName>
</protein>
<comment type="subcellular location">
    <subcellularLocation>
        <location evidence="1">Cell membrane</location>
        <topology evidence="1">Peripheral membrane protein</topology>
        <orientation evidence="1">Cytoplasmic side</orientation>
    </subcellularLocation>
</comment>
<dbReference type="InterPro" id="IPR002696">
    <property type="entry name" value="Membr_insert_effic_factor_YidD"/>
</dbReference>
<organism evidence="3 4">
    <name type="scientific">Candidatus Devosia phytovorans</name>
    <dbReference type="NCBI Taxonomy" id="3121372"/>
    <lineage>
        <taxon>Bacteria</taxon>
        <taxon>Pseudomonadati</taxon>
        <taxon>Pseudomonadota</taxon>
        <taxon>Alphaproteobacteria</taxon>
        <taxon>Hyphomicrobiales</taxon>
        <taxon>Devosiaceae</taxon>
        <taxon>Devosia</taxon>
    </lineage>
</organism>
<dbReference type="SMART" id="SM01234">
    <property type="entry name" value="Haemolytic"/>
    <property type="match status" value="1"/>
</dbReference>
<dbReference type="Pfam" id="PF01809">
    <property type="entry name" value="YidD"/>
    <property type="match status" value="1"/>
</dbReference>
<comment type="function">
    <text evidence="1">Could be involved in insertion of integral membrane proteins into the membrane.</text>
</comment>
<proteinExistence type="inferred from homology"/>
<feature type="transmembrane region" description="Helical" evidence="2">
    <location>
        <begin position="14"/>
        <end position="31"/>
    </location>
</feature>
<sequence>MDRVVTLFWRVVDLPFKFAAVLLITVYRYTLSMFVGRSCRHLPTCSEYTRDAIWHFGFWPGGWMGAARFWRCRPGGTHGYDPVPKAVPEQGRWYQPWRYGRWN</sequence>
<dbReference type="HAMAP" id="MF_00386">
    <property type="entry name" value="UPF0161_YidD"/>
    <property type="match status" value="1"/>
</dbReference>
<reference evidence="3" key="1">
    <citation type="submission" date="2023-03" db="EMBL/GenBank/DDBJ databases">
        <title>Andean soil-derived lignocellulolytic bacterial consortium as a source of novel taxa and putative plastic-active enzymes.</title>
        <authorList>
            <person name="Diaz-Garcia L."/>
            <person name="Chuvochina M."/>
            <person name="Feuerriegel G."/>
            <person name="Bunk B."/>
            <person name="Sproer C."/>
            <person name="Streit W.R."/>
            <person name="Rodriguez L.M."/>
            <person name="Overmann J."/>
            <person name="Jimenez D.J."/>
        </authorList>
    </citation>
    <scope>NUCLEOTIDE SEQUENCE</scope>
    <source>
        <strain evidence="3">MAG 4196</strain>
    </source>
</reference>
<gene>
    <name evidence="3" type="primary">yidD</name>
    <name evidence="3" type="ORF">P0Y65_05270</name>
</gene>
<keyword evidence="1" id="KW-1003">Cell membrane</keyword>
<name>A0AAJ5VVI0_9HYPH</name>
<dbReference type="AlphaFoldDB" id="A0AAJ5VVI0"/>
<evidence type="ECO:0000256" key="1">
    <source>
        <dbReference type="HAMAP-Rule" id="MF_00386"/>
    </source>
</evidence>
<accession>A0AAJ5VVI0</accession>
<dbReference type="Proteomes" id="UP001217476">
    <property type="component" value="Chromosome"/>
</dbReference>
<dbReference type="EMBL" id="CP119312">
    <property type="protein sequence ID" value="WEK05666.1"/>
    <property type="molecule type" value="Genomic_DNA"/>
</dbReference>
<dbReference type="NCBIfam" id="TIGR00278">
    <property type="entry name" value="membrane protein insertion efficiency factor YidD"/>
    <property type="match status" value="1"/>
</dbReference>
<evidence type="ECO:0000313" key="3">
    <source>
        <dbReference type="EMBL" id="WEK05666.1"/>
    </source>
</evidence>